<keyword evidence="1" id="KW-0812">Transmembrane</keyword>
<feature type="transmembrane region" description="Helical" evidence="1">
    <location>
        <begin position="20"/>
        <end position="41"/>
    </location>
</feature>
<dbReference type="Proteomes" id="UP000320722">
    <property type="component" value="Chromosome"/>
</dbReference>
<dbReference type="AlphaFoldDB" id="A0A517WGN5"/>
<name>A0A517WGN5_9PLAN</name>
<dbReference type="EMBL" id="CP036347">
    <property type="protein sequence ID" value="QDU04411.1"/>
    <property type="molecule type" value="Genomic_DNA"/>
</dbReference>
<keyword evidence="1" id="KW-1133">Transmembrane helix</keyword>
<accession>A0A517WGN5</accession>
<proteinExistence type="predicted"/>
<protein>
    <submittedName>
        <fullName evidence="2">Uncharacterized protein</fullName>
    </submittedName>
</protein>
<evidence type="ECO:0000313" key="2">
    <source>
        <dbReference type="EMBL" id="QDU04411.1"/>
    </source>
</evidence>
<sequence>MRAPEPDSQLTQIHLNLRRFFHFFTGTNTIGSLCLVTFQIISQHIQRSSQYTHLKITAYSEHLKQLIISNSA</sequence>
<organism evidence="2 3">
    <name type="scientific">Gimesia chilikensis</name>
    <dbReference type="NCBI Taxonomy" id="2605989"/>
    <lineage>
        <taxon>Bacteria</taxon>
        <taxon>Pseudomonadati</taxon>
        <taxon>Planctomycetota</taxon>
        <taxon>Planctomycetia</taxon>
        <taxon>Planctomycetales</taxon>
        <taxon>Planctomycetaceae</taxon>
        <taxon>Gimesia</taxon>
    </lineage>
</organism>
<evidence type="ECO:0000313" key="3">
    <source>
        <dbReference type="Proteomes" id="UP000320722"/>
    </source>
</evidence>
<keyword evidence="1" id="KW-0472">Membrane</keyword>
<reference evidence="2 3" key="1">
    <citation type="submission" date="2019-02" db="EMBL/GenBank/DDBJ databases">
        <title>Deep-cultivation of Planctomycetes and their phenomic and genomic characterization uncovers novel biology.</title>
        <authorList>
            <person name="Wiegand S."/>
            <person name="Jogler M."/>
            <person name="Boedeker C."/>
            <person name="Pinto D."/>
            <person name="Vollmers J."/>
            <person name="Rivas-Marin E."/>
            <person name="Kohn T."/>
            <person name="Peeters S.H."/>
            <person name="Heuer A."/>
            <person name="Rast P."/>
            <person name="Oberbeckmann S."/>
            <person name="Bunk B."/>
            <person name="Jeske O."/>
            <person name="Meyerdierks A."/>
            <person name="Storesund J.E."/>
            <person name="Kallscheuer N."/>
            <person name="Luecker S."/>
            <person name="Lage O.M."/>
            <person name="Pohl T."/>
            <person name="Merkel B.J."/>
            <person name="Hornburger P."/>
            <person name="Mueller R.-W."/>
            <person name="Bruemmer F."/>
            <person name="Labrenz M."/>
            <person name="Spormann A.M."/>
            <person name="Op den Camp H."/>
            <person name="Overmann J."/>
            <person name="Amann R."/>
            <person name="Jetten M.S.M."/>
            <person name="Mascher T."/>
            <person name="Medema M.H."/>
            <person name="Devos D.P."/>
            <person name="Kaster A.-K."/>
            <person name="Ovreas L."/>
            <person name="Rohde M."/>
            <person name="Galperin M.Y."/>
            <person name="Jogler C."/>
        </authorList>
    </citation>
    <scope>NUCLEOTIDE SEQUENCE [LARGE SCALE GENOMIC DNA]</scope>
    <source>
        <strain evidence="2 3">V6</strain>
    </source>
</reference>
<gene>
    <name evidence="2" type="ORF">V6x_41390</name>
</gene>
<evidence type="ECO:0000256" key="1">
    <source>
        <dbReference type="SAM" id="Phobius"/>
    </source>
</evidence>